<evidence type="ECO:0000313" key="9">
    <source>
        <dbReference type="EMBL" id="CAI9102947.1"/>
    </source>
</evidence>
<evidence type="ECO:0000256" key="8">
    <source>
        <dbReference type="SAM" id="MobiDB-lite"/>
    </source>
</evidence>
<evidence type="ECO:0000256" key="4">
    <source>
        <dbReference type="ARBA" id="ARBA00022448"/>
    </source>
</evidence>
<comment type="similarity">
    <text evidence="2">Belongs to the COG1 family.</text>
</comment>
<dbReference type="Proteomes" id="UP001161247">
    <property type="component" value="Chromosome 4"/>
</dbReference>
<accession>A0AAV1D7Z6</accession>
<reference evidence="9" key="1">
    <citation type="submission" date="2023-03" db="EMBL/GenBank/DDBJ databases">
        <authorList>
            <person name="Julca I."/>
        </authorList>
    </citation>
    <scope>NUCLEOTIDE SEQUENCE</scope>
</reference>
<evidence type="ECO:0000256" key="3">
    <source>
        <dbReference type="ARBA" id="ARBA00020978"/>
    </source>
</evidence>
<dbReference type="PANTHER" id="PTHR31658:SF0">
    <property type="entry name" value="CONSERVED OLIGOMERIC GOLGI COMPLEX SUBUNIT 1"/>
    <property type="match status" value="1"/>
</dbReference>
<evidence type="ECO:0000256" key="1">
    <source>
        <dbReference type="ARBA" id="ARBA00004395"/>
    </source>
</evidence>
<gene>
    <name evidence="9" type="ORF">OLC1_LOCUS12201</name>
</gene>
<feature type="compositionally biased region" description="Low complexity" evidence="8">
    <location>
        <begin position="1"/>
        <end position="17"/>
    </location>
</feature>
<dbReference type="GO" id="GO:0006891">
    <property type="term" value="P:intra-Golgi vesicle-mediated transport"/>
    <property type="evidence" value="ECO:0007669"/>
    <property type="project" value="InterPro"/>
</dbReference>
<proteinExistence type="inferred from homology"/>
<dbReference type="Pfam" id="PF08700">
    <property type="entry name" value="VPS51_Exo84_N"/>
    <property type="match status" value="1"/>
</dbReference>
<keyword evidence="4" id="KW-0813">Transport</keyword>
<evidence type="ECO:0000313" key="10">
    <source>
        <dbReference type="Proteomes" id="UP001161247"/>
    </source>
</evidence>
<protein>
    <recommendedName>
        <fullName evidence="3">Conserved oligomeric Golgi complex subunit 1</fullName>
    </recommendedName>
</protein>
<feature type="region of interest" description="Disordered" evidence="8">
    <location>
        <begin position="1"/>
        <end position="23"/>
    </location>
</feature>
<dbReference type="GO" id="GO:0000139">
    <property type="term" value="C:Golgi membrane"/>
    <property type="evidence" value="ECO:0007669"/>
    <property type="project" value="UniProtKB-SubCell"/>
</dbReference>
<organism evidence="9 10">
    <name type="scientific">Oldenlandia corymbosa var. corymbosa</name>
    <dbReference type="NCBI Taxonomy" id="529605"/>
    <lineage>
        <taxon>Eukaryota</taxon>
        <taxon>Viridiplantae</taxon>
        <taxon>Streptophyta</taxon>
        <taxon>Embryophyta</taxon>
        <taxon>Tracheophyta</taxon>
        <taxon>Spermatophyta</taxon>
        <taxon>Magnoliopsida</taxon>
        <taxon>eudicotyledons</taxon>
        <taxon>Gunneridae</taxon>
        <taxon>Pentapetalae</taxon>
        <taxon>asterids</taxon>
        <taxon>lamiids</taxon>
        <taxon>Gentianales</taxon>
        <taxon>Rubiaceae</taxon>
        <taxon>Rubioideae</taxon>
        <taxon>Spermacoceae</taxon>
        <taxon>Hedyotis-Oldenlandia complex</taxon>
        <taxon>Oldenlandia</taxon>
    </lineage>
</organism>
<dbReference type="PANTHER" id="PTHR31658">
    <property type="entry name" value="CONSERVED OLIGOMERIC GOLGI COMPLEX SUBUNIT 1"/>
    <property type="match status" value="1"/>
</dbReference>
<sequence length="1080" mass="121673">MRVVTTPTMASTPTTAGASGGGYRNQDAELLFRTKPISEIRKVEAATRKEIEDKSEELRQLVGNRYRDLIDSADSIVQMKSTCEFISGNISAIHDSIVSRLSSSSKDSPRSIHSNVNSSRARTYGIACRVKYLVDTPENIWGCLDESMFMESSARYIRAKHVYDNLILVNNSYNVLSKFPLLQHQWQIVESFRAQISQRSRERLLDHALILGLGINAYADALAAVAIIDELDPQQVLNLFLDSRKLCISQRLNACSSNVNSDSNDVIEVFCLVLKIIQVTIGQVGELFLQVLNDRPLFYETILGSPPASQLFGGIPNPDEEVRLWTAFREKLESIMVMLDKGFIARTCSDWLRNCGKEIVNNINGRYLLDLISSGKELASAEKMIRETMDNKQVLGGSLEWLKSVFGSEIELPWKRTRELVLGDDSDLWDDIFEDSFLQRMKAIIDTGFQGLNSGVNVVQAVRTIAQKPDNTDLQAYLNRPNAGGVWFIEPNSKRVGSSQNLEENDFRSCLNAYFGLEVSRIRDAVDSSCERVLEDLLVFLESPKASARLKDLAPYLQDKCFRSMSTLLGDLKSELDLLARGLQNVDDRNESEPPASILVQRSLFIGRLMYAFQKHSKHIPVVLGSPRLWVNQTVADIPLKSPAASRYSRSSFDSYVSDSPEKKMFDSPRRQTSLASSALFGIDDNPSQQLEELISTTQDLCFRAHSLWISWVSDELARTFLANLQQDDALSATAPLKGWEKIVVKQEQPSEGTSDMQISLPCMPSTYVNSFLFKSCEEIHQVGGHVLDKATLQSFAAKLLGKVIGIYKDFLERNEKVSDKGVLQILLDLRFFADVLSGGDVTENVVPSNVPKLKVPYRIKQGGRETKSVIRESLDGLFNRLSERLDPIDWLTFEPYLWENAKQSYLRHAVLYGFFVQLNRLYTGNAPKVPSNAESNIMRCSDVPRFKYLPISAPVLSSRGNVRGSTLTSVDEITPRSARSSYKNDELTRSLDIDDNTNLGMAAPLLKSFMQVISIYNYAYEDFDLLTKYPVMSYEQRRLVCISALENVIFGGRLTSKRVYHRHYMLMMISVRRQETALV</sequence>
<dbReference type="GO" id="GO:0015031">
    <property type="term" value="P:protein transport"/>
    <property type="evidence" value="ECO:0007669"/>
    <property type="project" value="UniProtKB-KW"/>
</dbReference>
<name>A0AAV1D7Z6_OLDCO</name>
<keyword evidence="5" id="KW-0653">Protein transport</keyword>
<keyword evidence="10" id="KW-1185">Reference proteome</keyword>
<evidence type="ECO:0000256" key="5">
    <source>
        <dbReference type="ARBA" id="ARBA00022927"/>
    </source>
</evidence>
<dbReference type="InterPro" id="IPR033370">
    <property type="entry name" value="COG1"/>
</dbReference>
<keyword evidence="7" id="KW-0472">Membrane</keyword>
<evidence type="ECO:0000256" key="2">
    <source>
        <dbReference type="ARBA" id="ARBA00006653"/>
    </source>
</evidence>
<evidence type="ECO:0000256" key="7">
    <source>
        <dbReference type="ARBA" id="ARBA00023136"/>
    </source>
</evidence>
<comment type="subcellular location">
    <subcellularLocation>
        <location evidence="1">Golgi apparatus membrane</location>
        <topology evidence="1">Peripheral membrane protein</topology>
    </subcellularLocation>
</comment>
<dbReference type="GO" id="GO:0017119">
    <property type="term" value="C:Golgi transport complex"/>
    <property type="evidence" value="ECO:0007669"/>
    <property type="project" value="InterPro"/>
</dbReference>
<evidence type="ECO:0000256" key="6">
    <source>
        <dbReference type="ARBA" id="ARBA00023034"/>
    </source>
</evidence>
<dbReference type="AlphaFoldDB" id="A0AAV1D7Z6"/>
<dbReference type="EMBL" id="OX459121">
    <property type="protein sequence ID" value="CAI9102947.1"/>
    <property type="molecule type" value="Genomic_DNA"/>
</dbReference>
<keyword evidence="6" id="KW-0333">Golgi apparatus</keyword>